<evidence type="ECO:0000313" key="3">
    <source>
        <dbReference type="Proteomes" id="UP000199149"/>
    </source>
</evidence>
<keyword evidence="1" id="KW-0812">Transmembrane</keyword>
<dbReference type="AlphaFoldDB" id="A0A1I5A108"/>
<evidence type="ECO:0000313" key="2">
    <source>
        <dbReference type="EMBL" id="SFN56033.1"/>
    </source>
</evidence>
<evidence type="ECO:0000256" key="1">
    <source>
        <dbReference type="SAM" id="Phobius"/>
    </source>
</evidence>
<protein>
    <submittedName>
        <fullName evidence="2">Uncharacterized membrane protein SpoIIM, required for sporulation</fullName>
    </submittedName>
</protein>
<dbReference type="PANTHER" id="PTHR35337">
    <property type="entry name" value="SLR1478 PROTEIN"/>
    <property type="match status" value="1"/>
</dbReference>
<feature type="transmembrane region" description="Helical" evidence="1">
    <location>
        <begin position="286"/>
        <end position="307"/>
    </location>
</feature>
<sequence>MREAHFIDKNKAKWSDIEHNLKNKLNVHPDILAKNYIEITNDLAFAQTYYSKSKTKDYLNELALFAHQSIYKDQRTSSNQFIDFFKNDVPAIVYKNQKMFLYSFLIFSLAVLIGVLSSHFDPDFTRLILGDDYVNETLINIKKGDPAAIYKSGSEAGSTLYITINNIKVAFYAFTLGLFFSIGTGYILFSNGIMLGAFHYMFYQEGVLGKAMSAIWMHGTIEISVIIIAGACGLMIGNSFMFPKTLSRTKSLTIKAKEAVMILISTIPLFMIAGFIEGFITRLYDVNLFFSLLVILLSISLIVWYYIIYPIQKHRNNNSFLFNPSQTTNEKE</sequence>
<feature type="transmembrane region" description="Helical" evidence="1">
    <location>
        <begin position="186"/>
        <end position="203"/>
    </location>
</feature>
<dbReference type="OrthoDB" id="9800053at2"/>
<feature type="transmembrane region" description="Helical" evidence="1">
    <location>
        <begin position="160"/>
        <end position="179"/>
    </location>
</feature>
<dbReference type="STRING" id="684065.SAMN05421738_11515"/>
<dbReference type="PANTHER" id="PTHR35337:SF1">
    <property type="entry name" value="SLR1478 PROTEIN"/>
    <property type="match status" value="1"/>
</dbReference>
<dbReference type="InterPro" id="IPR002798">
    <property type="entry name" value="SpoIIM-like"/>
</dbReference>
<feature type="transmembrane region" description="Helical" evidence="1">
    <location>
        <begin position="215"/>
        <end position="238"/>
    </location>
</feature>
<dbReference type="RefSeq" id="WP_092909622.1">
    <property type="nucleotide sequence ID" value="NZ_FOUZ01000015.1"/>
</dbReference>
<name>A0A1I5A108_9FLAO</name>
<dbReference type="Pfam" id="PF01944">
    <property type="entry name" value="SpoIIM"/>
    <property type="match status" value="1"/>
</dbReference>
<feature type="transmembrane region" description="Helical" evidence="1">
    <location>
        <begin position="259"/>
        <end position="280"/>
    </location>
</feature>
<proteinExistence type="predicted"/>
<keyword evidence="1" id="KW-0472">Membrane</keyword>
<keyword evidence="3" id="KW-1185">Reference proteome</keyword>
<keyword evidence="1" id="KW-1133">Transmembrane helix</keyword>
<accession>A0A1I5A108</accession>
<organism evidence="2 3">
    <name type="scientific">Algoriella xinjiangensis</name>
    <dbReference type="NCBI Taxonomy" id="684065"/>
    <lineage>
        <taxon>Bacteria</taxon>
        <taxon>Pseudomonadati</taxon>
        <taxon>Bacteroidota</taxon>
        <taxon>Flavobacteriia</taxon>
        <taxon>Flavobacteriales</taxon>
        <taxon>Weeksellaceae</taxon>
        <taxon>Algoriella</taxon>
    </lineage>
</organism>
<dbReference type="Proteomes" id="UP000199149">
    <property type="component" value="Unassembled WGS sequence"/>
</dbReference>
<gene>
    <name evidence="2" type="ORF">SAMN05421738_11515</name>
</gene>
<reference evidence="3" key="1">
    <citation type="submission" date="2016-10" db="EMBL/GenBank/DDBJ databases">
        <authorList>
            <person name="Varghese N."/>
            <person name="Submissions S."/>
        </authorList>
    </citation>
    <scope>NUCLEOTIDE SEQUENCE [LARGE SCALE GENOMIC DNA]</scope>
    <source>
        <strain evidence="3">XJ109</strain>
    </source>
</reference>
<dbReference type="EMBL" id="FOUZ01000015">
    <property type="protein sequence ID" value="SFN56033.1"/>
    <property type="molecule type" value="Genomic_DNA"/>
</dbReference>
<feature type="transmembrane region" description="Helical" evidence="1">
    <location>
        <begin position="100"/>
        <end position="120"/>
    </location>
</feature>